<dbReference type="PANTHER" id="PTHR15992">
    <property type="entry name" value="HOLLIDAY JUNCTION RECOGNITION PROTEIN"/>
    <property type="match status" value="1"/>
</dbReference>
<evidence type="ECO:0000313" key="2">
    <source>
        <dbReference type="EMBL" id="SPO07691.1"/>
    </source>
</evidence>
<dbReference type="PANTHER" id="PTHR15992:SF5">
    <property type="entry name" value="HOLLIDAY JUNCTION RECOGNITION PROTEIN"/>
    <property type="match status" value="1"/>
</dbReference>
<dbReference type="InterPro" id="IPR018465">
    <property type="entry name" value="Scm3/HJURP"/>
</dbReference>
<reference evidence="2" key="1">
    <citation type="submission" date="2018-03" db="EMBL/GenBank/DDBJ databases">
        <authorList>
            <person name="Guldener U."/>
        </authorList>
    </citation>
    <scope>NUCLEOTIDE SEQUENCE</scope>
</reference>
<feature type="compositionally biased region" description="Polar residues" evidence="1">
    <location>
        <begin position="594"/>
        <end position="614"/>
    </location>
</feature>
<feature type="compositionally biased region" description="Polar residues" evidence="1">
    <location>
        <begin position="561"/>
        <end position="571"/>
    </location>
</feature>
<protein>
    <submittedName>
        <fullName evidence="2">Uncharacterized protein</fullName>
    </submittedName>
</protein>
<proteinExistence type="predicted"/>
<feature type="compositionally biased region" description="Polar residues" evidence="1">
    <location>
        <begin position="295"/>
        <end position="311"/>
    </location>
</feature>
<dbReference type="AlphaFoldDB" id="A0AAE8N7J2"/>
<dbReference type="InterPro" id="IPR009072">
    <property type="entry name" value="Histone-fold"/>
</dbReference>
<feature type="compositionally biased region" description="Basic and acidic residues" evidence="1">
    <location>
        <begin position="312"/>
        <end position="321"/>
    </location>
</feature>
<dbReference type="EMBL" id="ONZQ02000023">
    <property type="protein sequence ID" value="SPO07691.1"/>
    <property type="molecule type" value="Genomic_DNA"/>
</dbReference>
<comment type="caution">
    <text evidence="2">The sequence shown here is derived from an EMBL/GenBank/DDBJ whole genome shotgun (WGS) entry which is preliminary data.</text>
</comment>
<gene>
    <name evidence="2" type="ORF">DNG_10386</name>
</gene>
<dbReference type="Proteomes" id="UP001187682">
    <property type="component" value="Unassembled WGS sequence"/>
</dbReference>
<dbReference type="GO" id="GO:0046982">
    <property type="term" value="F:protein heterodimerization activity"/>
    <property type="evidence" value="ECO:0007669"/>
    <property type="project" value="InterPro"/>
</dbReference>
<feature type="compositionally biased region" description="Polar residues" evidence="1">
    <location>
        <begin position="508"/>
        <end position="517"/>
    </location>
</feature>
<feature type="compositionally biased region" description="Low complexity" evidence="1">
    <location>
        <begin position="490"/>
        <end position="505"/>
    </location>
</feature>
<name>A0AAE8N7J2_9PEZI</name>
<accession>A0AAE8N7J2</accession>
<sequence length="680" mass="73130">MERPQKKARLGPAPQDESDDDDDDELNYEPEEISQQRDPGVRLAKSRATAAFRLKSTFESIFEKYERDFSNVGDEIDLRTGEIIVNNGHLQGMRNERDTGLGPEEDEEEGISLHDMEAVEMALEGTTGRGSSGGDEDEDQILQGRSSAVVRKGPGALVPRMPLGLSQRPRLTSHLGNPHNPPPFGASPLFFGSWGPPGAMDPAWQAPQIHIPQFKSSFAADLFADRYRLPARESSRSIWAPGSHDDEDEDVPVPRPRPRLAPPTRKVPARPRATKLIHAPPPDAGDSGDEDSILMGTNTLLFLNNEASPSRRQQETTKTTDDAGIPPSTAEEEMGRDKEDREVSDNTGTNGEEDDTQVEVSGQSVDSVALPEDDSRLPRLPSPTCVLPARRKPSRASDQGPGDVPVAEYPRVPVVIEDRQSGAAIAAPPGSRRETSSRGAPTTGDAAVAAPIPAPSPPDTVSPVQMNMAGEPGQRGIMRGKSKEKTAGNAAPSSHLPLASASLEPTFSAASSHQLSESQDHIKATPRRTPHGKSALASTPGARPNPATPSRTPRHKLTLPGTPTSVPSTGHRSLISLLPERETPDGSDSEDELTSSTLWALFQKSTPAPDSITKSSRRRRQLEASPTKFKRSSAVRLSFGFKAERPSAPDGSVMRTPGGTIRKCGERGLKCGKDFCFTCC</sequence>
<feature type="region of interest" description="Disordered" evidence="1">
    <location>
        <begin position="234"/>
        <end position="629"/>
    </location>
</feature>
<dbReference type="Pfam" id="PF10384">
    <property type="entry name" value="Scm3"/>
    <property type="match status" value="1"/>
</dbReference>
<feature type="compositionally biased region" description="Acidic residues" evidence="1">
    <location>
        <begin position="16"/>
        <end position="32"/>
    </location>
</feature>
<dbReference type="GO" id="GO:0005634">
    <property type="term" value="C:nucleus"/>
    <property type="evidence" value="ECO:0007669"/>
    <property type="project" value="InterPro"/>
</dbReference>
<evidence type="ECO:0000313" key="3">
    <source>
        <dbReference type="Proteomes" id="UP001187682"/>
    </source>
</evidence>
<organism evidence="2 3">
    <name type="scientific">Cephalotrichum gorgonifer</name>
    <dbReference type="NCBI Taxonomy" id="2041049"/>
    <lineage>
        <taxon>Eukaryota</taxon>
        <taxon>Fungi</taxon>
        <taxon>Dikarya</taxon>
        <taxon>Ascomycota</taxon>
        <taxon>Pezizomycotina</taxon>
        <taxon>Sordariomycetes</taxon>
        <taxon>Hypocreomycetidae</taxon>
        <taxon>Microascales</taxon>
        <taxon>Microascaceae</taxon>
        <taxon>Cephalotrichum</taxon>
    </lineage>
</organism>
<keyword evidence="3" id="KW-1185">Reference proteome</keyword>
<dbReference type="Gene3D" id="1.10.20.10">
    <property type="entry name" value="Histone, subunit A"/>
    <property type="match status" value="1"/>
</dbReference>
<feature type="compositionally biased region" description="Basic and acidic residues" evidence="1">
    <location>
        <begin position="333"/>
        <end position="344"/>
    </location>
</feature>
<evidence type="ECO:0000256" key="1">
    <source>
        <dbReference type="SAM" id="MobiDB-lite"/>
    </source>
</evidence>
<feature type="region of interest" description="Disordered" evidence="1">
    <location>
        <begin position="89"/>
        <end position="110"/>
    </location>
</feature>
<dbReference type="GO" id="GO:0042393">
    <property type="term" value="F:histone binding"/>
    <property type="evidence" value="ECO:0007669"/>
    <property type="project" value="InterPro"/>
</dbReference>
<feature type="region of interest" description="Disordered" evidence="1">
    <location>
        <begin position="1"/>
        <end position="42"/>
    </location>
</feature>